<dbReference type="InterPro" id="IPR027417">
    <property type="entry name" value="P-loop_NTPase"/>
</dbReference>
<protein>
    <submittedName>
        <fullName evidence="8">ATP-binding cassette, sub-family F (GCN20), member 3</fullName>
    </submittedName>
</protein>
<dbReference type="AlphaFoldDB" id="A0A8C2PNW7"/>
<dbReference type="SMART" id="SM00382">
    <property type="entry name" value="AAA"/>
    <property type="match status" value="2"/>
</dbReference>
<dbReference type="Proteomes" id="UP000694701">
    <property type="component" value="Unplaced"/>
</dbReference>
<proteinExistence type="inferred from homology"/>
<dbReference type="InterPro" id="IPR017871">
    <property type="entry name" value="ABC_transporter-like_CS"/>
</dbReference>
<keyword evidence="3" id="KW-0547">Nucleotide-binding</keyword>
<feature type="domain" description="ABC transporter" evidence="7">
    <location>
        <begin position="357"/>
        <end position="572"/>
    </location>
</feature>
<dbReference type="GO" id="GO:0005524">
    <property type="term" value="F:ATP binding"/>
    <property type="evidence" value="ECO:0007669"/>
    <property type="project" value="UniProtKB-KW"/>
</dbReference>
<dbReference type="PANTHER" id="PTHR19211">
    <property type="entry name" value="ATP-BINDING TRANSPORT PROTEIN-RELATED"/>
    <property type="match status" value="1"/>
</dbReference>
<dbReference type="InterPro" id="IPR058770">
    <property type="entry name" value="PWI_ABCF3"/>
</dbReference>
<evidence type="ECO:0000313" key="8">
    <source>
        <dbReference type="Ensembl" id="ENSCCRP00020073145.1"/>
    </source>
</evidence>
<evidence type="ECO:0000256" key="6">
    <source>
        <dbReference type="SAM" id="MobiDB-lite"/>
    </source>
</evidence>
<evidence type="ECO:0000256" key="5">
    <source>
        <dbReference type="ARBA" id="ARBA00022990"/>
    </source>
</evidence>
<evidence type="ECO:0000256" key="4">
    <source>
        <dbReference type="ARBA" id="ARBA00022840"/>
    </source>
</evidence>
<evidence type="ECO:0000259" key="7">
    <source>
        <dbReference type="PROSITE" id="PS50893"/>
    </source>
</evidence>
<dbReference type="InterPro" id="IPR003439">
    <property type="entry name" value="ABC_transporter-like_ATP-bd"/>
</dbReference>
<feature type="compositionally biased region" description="Basic and acidic residues" evidence="6">
    <location>
        <begin position="108"/>
        <end position="123"/>
    </location>
</feature>
<dbReference type="Pfam" id="PF00005">
    <property type="entry name" value="ABC_tran"/>
    <property type="match status" value="2"/>
</dbReference>
<sequence>MAAYVEILKNEFPQIDSELFDYITAVLDSGGSDFEDGEEVFDAIGDVLQEVESRHRSVQDVRVLSLFFSVSDVSALSASTANDVHGIWMLKRNPNTTVDAKKLEKAEAKLKAKHERRNEKDSQKSSSSPLVLEEASASQASSKKENRVDSSGKNRSYDIRIENFDVSFGERCLLQGAELSLASGRRYGLIGRNGLGKTTLLKMLASRSLRVPLHISILHVEQEVAGDDTVALQSVLESDTVREELLKEERTLNAHIANGTYNALQSHGVVSGHLLLHVQNGDVQRDAQAAARQHLQQGGLTEPVFIDRFRYNANRAAQVQSKLKLLEKLPELKPLVKESEAVLRFPDNFEKLSPPILQLDEVEFGYNPDQRIFNGLSVSADLESRICIVGENGAGKSTVLKLLMGELTPINGTRYAHRNLKIGYFSQHHVDQLDLNVCSIELLLKRFPGHTEEEYRHQLGGYGITGELATRPVASLSGGQKSRVAFAQMTMPCPNFYILDEPTNHLDMETIEALGKALNKFRGGVVLVSHDERLIRMVCKELWVCEAGRVHRVEGGFDEYKDILQEQFRREGYL</sequence>
<dbReference type="PROSITE" id="PS50893">
    <property type="entry name" value="ABC_TRANSPORTER_2"/>
    <property type="match status" value="1"/>
</dbReference>
<name>A0A8C2PNW7_CYPCA</name>
<dbReference type="InterPro" id="IPR050611">
    <property type="entry name" value="ABCF"/>
</dbReference>
<dbReference type="Gene3D" id="3.40.50.300">
    <property type="entry name" value="P-loop containing nucleotide triphosphate hydrolases"/>
    <property type="match status" value="2"/>
</dbReference>
<dbReference type="SUPFAM" id="SSF52540">
    <property type="entry name" value="P-loop containing nucleoside triphosphate hydrolases"/>
    <property type="match status" value="3"/>
</dbReference>
<dbReference type="Pfam" id="PF12848">
    <property type="entry name" value="ABC_tran_Xtn"/>
    <property type="match status" value="1"/>
</dbReference>
<feature type="region of interest" description="Disordered" evidence="6">
    <location>
        <begin position="108"/>
        <end position="152"/>
    </location>
</feature>
<dbReference type="FunFam" id="3.40.50.300:FF:000104">
    <property type="entry name" value="ATP-binding cassette sub-family F member 3"/>
    <property type="match status" value="1"/>
</dbReference>
<dbReference type="Ensembl" id="ENSCCRT00020080319.1">
    <property type="protein sequence ID" value="ENSCCRP00020073145.1"/>
    <property type="gene ID" value="ENSCCRG00020034186.1"/>
</dbReference>
<evidence type="ECO:0000256" key="1">
    <source>
        <dbReference type="ARBA" id="ARBA00011054"/>
    </source>
</evidence>
<dbReference type="Pfam" id="PF26051">
    <property type="entry name" value="PWI_ABCF3"/>
    <property type="match status" value="1"/>
</dbReference>
<dbReference type="PANTHER" id="PTHR19211:SF117">
    <property type="entry name" value="ATP-BINDING CASSETTE SUB-FAMILY F MEMBER 3"/>
    <property type="match status" value="1"/>
</dbReference>
<accession>A0A8C2PNW7</accession>
<evidence type="ECO:0000256" key="2">
    <source>
        <dbReference type="ARBA" id="ARBA00022737"/>
    </source>
</evidence>
<evidence type="ECO:0000313" key="9">
    <source>
        <dbReference type="Proteomes" id="UP000694701"/>
    </source>
</evidence>
<dbReference type="CDD" id="cd03221">
    <property type="entry name" value="ABCF_EF-3"/>
    <property type="match status" value="1"/>
</dbReference>
<dbReference type="GO" id="GO:0016887">
    <property type="term" value="F:ATP hydrolysis activity"/>
    <property type="evidence" value="ECO:0007669"/>
    <property type="project" value="InterPro"/>
</dbReference>
<reference evidence="8" key="1">
    <citation type="submission" date="2025-08" db="UniProtKB">
        <authorList>
            <consortium name="Ensembl"/>
        </authorList>
    </citation>
    <scope>IDENTIFICATION</scope>
</reference>
<keyword evidence="2" id="KW-0677">Repeat</keyword>
<dbReference type="InterPro" id="IPR003593">
    <property type="entry name" value="AAA+_ATPase"/>
</dbReference>
<keyword evidence="5" id="KW-0007">Acetylation</keyword>
<evidence type="ECO:0000256" key="3">
    <source>
        <dbReference type="ARBA" id="ARBA00022741"/>
    </source>
</evidence>
<keyword evidence="4" id="KW-0067">ATP-binding</keyword>
<dbReference type="PROSITE" id="PS00211">
    <property type="entry name" value="ABC_TRANSPORTER_1"/>
    <property type="match status" value="1"/>
</dbReference>
<dbReference type="InterPro" id="IPR032781">
    <property type="entry name" value="ABC_tran_Xtn"/>
</dbReference>
<organism evidence="8 9">
    <name type="scientific">Cyprinus carpio</name>
    <name type="common">Common carp</name>
    <dbReference type="NCBI Taxonomy" id="7962"/>
    <lineage>
        <taxon>Eukaryota</taxon>
        <taxon>Metazoa</taxon>
        <taxon>Chordata</taxon>
        <taxon>Craniata</taxon>
        <taxon>Vertebrata</taxon>
        <taxon>Euteleostomi</taxon>
        <taxon>Actinopterygii</taxon>
        <taxon>Neopterygii</taxon>
        <taxon>Teleostei</taxon>
        <taxon>Ostariophysi</taxon>
        <taxon>Cypriniformes</taxon>
        <taxon>Cyprinidae</taxon>
        <taxon>Cyprininae</taxon>
        <taxon>Cyprinus</taxon>
    </lineage>
</organism>
<comment type="similarity">
    <text evidence="1">Belongs to the ABC transporter superfamily. ABCF family. EF3 subfamily.</text>
</comment>
<feature type="compositionally biased region" description="Basic and acidic residues" evidence="6">
    <location>
        <begin position="142"/>
        <end position="152"/>
    </location>
</feature>